<name>A0A8S9JSJ1_BRACR</name>
<sequence>MPCFVFLVVISAWPCSAPPVTVSGTPSIKAASVASSGSKATRSSKSSLSRDSLLHHRRLLRESPSSSIFVVADCATVFTVEIKSTRHPERPAFLTATSLQLLNLKFKPSPLVSVVVGFQIGEEKAHGLSNGELWSYCTPGPSVFE</sequence>
<comment type="caution">
    <text evidence="2">The sequence shown here is derived from an EMBL/GenBank/DDBJ whole genome shotgun (WGS) entry which is preliminary data.</text>
</comment>
<accession>A0A8S9JSJ1</accession>
<evidence type="ECO:0008006" key="3">
    <source>
        <dbReference type="Google" id="ProtNLM"/>
    </source>
</evidence>
<protein>
    <recommendedName>
        <fullName evidence="3">Secreted protein</fullName>
    </recommendedName>
</protein>
<evidence type="ECO:0000256" key="1">
    <source>
        <dbReference type="SAM" id="SignalP"/>
    </source>
</evidence>
<feature type="chain" id="PRO_5035939575" description="Secreted protein" evidence="1">
    <location>
        <begin position="18"/>
        <end position="145"/>
    </location>
</feature>
<keyword evidence="1" id="KW-0732">Signal</keyword>
<proteinExistence type="predicted"/>
<dbReference type="EMBL" id="QGKY02000246">
    <property type="protein sequence ID" value="KAF2584602.1"/>
    <property type="molecule type" value="Genomic_DNA"/>
</dbReference>
<feature type="signal peptide" evidence="1">
    <location>
        <begin position="1"/>
        <end position="17"/>
    </location>
</feature>
<reference evidence="2" key="1">
    <citation type="submission" date="2019-12" db="EMBL/GenBank/DDBJ databases">
        <title>Genome sequencing and annotation of Brassica cretica.</title>
        <authorList>
            <person name="Studholme D.J."/>
            <person name="Sarris P.F."/>
        </authorList>
    </citation>
    <scope>NUCLEOTIDE SEQUENCE</scope>
    <source>
        <strain evidence="2">PFS-102/07</strain>
        <tissue evidence="2">Leaf</tissue>
    </source>
</reference>
<gene>
    <name evidence="2" type="ORF">F2Q70_00036396</name>
</gene>
<dbReference type="AlphaFoldDB" id="A0A8S9JSJ1"/>
<evidence type="ECO:0000313" key="2">
    <source>
        <dbReference type="EMBL" id="KAF2584602.1"/>
    </source>
</evidence>
<organism evidence="2">
    <name type="scientific">Brassica cretica</name>
    <name type="common">Mustard</name>
    <dbReference type="NCBI Taxonomy" id="69181"/>
    <lineage>
        <taxon>Eukaryota</taxon>
        <taxon>Viridiplantae</taxon>
        <taxon>Streptophyta</taxon>
        <taxon>Embryophyta</taxon>
        <taxon>Tracheophyta</taxon>
        <taxon>Spermatophyta</taxon>
        <taxon>Magnoliopsida</taxon>
        <taxon>eudicotyledons</taxon>
        <taxon>Gunneridae</taxon>
        <taxon>Pentapetalae</taxon>
        <taxon>rosids</taxon>
        <taxon>malvids</taxon>
        <taxon>Brassicales</taxon>
        <taxon>Brassicaceae</taxon>
        <taxon>Brassiceae</taxon>
        <taxon>Brassica</taxon>
    </lineage>
</organism>